<dbReference type="EMBL" id="CP017834">
    <property type="protein sequence ID" value="APJ02841.1"/>
    <property type="molecule type" value="Genomic_DNA"/>
</dbReference>
<keyword evidence="1" id="KW-1133">Transmembrane helix</keyword>
<protein>
    <recommendedName>
        <fullName evidence="4">DUF4337 domain-containing protein</fullName>
    </recommendedName>
</protein>
<dbReference type="Proteomes" id="UP000184731">
    <property type="component" value="Chromosome"/>
</dbReference>
<gene>
    <name evidence="2" type="ORF">AXG55_02460</name>
</gene>
<dbReference type="AlphaFoldDB" id="A0A1L4CY07"/>
<reference evidence="2 3" key="1">
    <citation type="submission" date="2016-10" db="EMBL/GenBank/DDBJ databases">
        <title>Silvanigrella aquatica sp. nov., isolated from a freshwater lake located in the Black Forest, Germany, description of Silvanigrellaceae fam. nov., Silvanigrellales ord. nov., reclassification of the order Bdellovibrionales in the class Oligoflexia, reclassification of the families Bacteriovoracaceae and Halobacteriovoraceae in the new order Bacteriovoracales ord. nov., and reclassification of the family Pseudobacteriovoracaceae in the order Oligoflexiales.</title>
        <authorList>
            <person name="Hahn M.W."/>
            <person name="Schmidt J."/>
            <person name="Koll U."/>
            <person name="Rohde M."/>
            <person name="Verbag S."/>
            <person name="Pitt A."/>
            <person name="Nakai R."/>
            <person name="Naganuma T."/>
            <person name="Lang E."/>
        </authorList>
    </citation>
    <scope>NUCLEOTIDE SEQUENCE [LARGE SCALE GENOMIC DNA]</scope>
    <source>
        <strain evidence="2 3">MWH-Nonnen-W8red</strain>
    </source>
</reference>
<dbReference type="OrthoDB" id="9806096at2"/>
<keyword evidence="1" id="KW-0472">Membrane</keyword>
<dbReference type="STRING" id="1915309.AXG55_02460"/>
<dbReference type="KEGG" id="saqi:AXG55_02460"/>
<organism evidence="2 3">
    <name type="scientific">Silvanigrella aquatica</name>
    <dbReference type="NCBI Taxonomy" id="1915309"/>
    <lineage>
        <taxon>Bacteria</taxon>
        <taxon>Pseudomonadati</taxon>
        <taxon>Bdellovibrionota</taxon>
        <taxon>Oligoflexia</taxon>
        <taxon>Silvanigrellales</taxon>
        <taxon>Silvanigrellaceae</taxon>
        <taxon>Silvanigrella</taxon>
    </lineage>
</organism>
<feature type="transmembrane region" description="Helical" evidence="1">
    <location>
        <begin position="157"/>
        <end position="177"/>
    </location>
</feature>
<dbReference type="InterPro" id="IPR025570">
    <property type="entry name" value="DUF4337"/>
</dbReference>
<accession>A0A1L4CY07</accession>
<dbReference type="Pfam" id="PF14235">
    <property type="entry name" value="DUF4337"/>
    <property type="match status" value="1"/>
</dbReference>
<evidence type="ECO:0000256" key="1">
    <source>
        <dbReference type="SAM" id="Phobius"/>
    </source>
</evidence>
<evidence type="ECO:0008006" key="4">
    <source>
        <dbReference type="Google" id="ProtNLM"/>
    </source>
</evidence>
<evidence type="ECO:0000313" key="3">
    <source>
        <dbReference type="Proteomes" id="UP000184731"/>
    </source>
</evidence>
<feature type="transmembrane region" description="Helical" evidence="1">
    <location>
        <begin position="133"/>
        <end position="151"/>
    </location>
</feature>
<evidence type="ECO:0000313" key="2">
    <source>
        <dbReference type="EMBL" id="APJ02841.1"/>
    </source>
</evidence>
<feature type="transmembrane region" description="Helical" evidence="1">
    <location>
        <begin position="28"/>
        <end position="52"/>
    </location>
</feature>
<name>A0A1L4CY07_9BACT</name>
<keyword evidence="1" id="KW-0812">Transmembrane</keyword>
<proteinExistence type="predicted"/>
<dbReference type="RefSeq" id="WP_148696550.1">
    <property type="nucleotide sequence ID" value="NZ_CP017834.1"/>
</dbReference>
<keyword evidence="3" id="KW-1185">Reference proteome</keyword>
<sequence>MEIIEDPTERIKENITHEAVHKSNEKNIMLYAITSAFYAILTATTGLLAGYYSNEAMIEQIKASDQWAYYQSKSIKMNIAESKLEILKSLKLKTDESTLHKVENYKLELASISSDAKEKESNSKLFLKKHVQFAKSVTLFQVAIGMTAFAILTRKRIFWYISMAFAFGGLYFFGLGLF</sequence>